<gene>
    <name evidence="4" type="ORF">ZIOFF_032777</name>
</gene>
<accession>A0A8J5GW40</accession>
<dbReference type="PANTHER" id="PTHR31636">
    <property type="entry name" value="OSJNBA0084A10.13 PROTEIN-RELATED"/>
    <property type="match status" value="1"/>
</dbReference>
<dbReference type="EMBL" id="JACMSC010000009">
    <property type="protein sequence ID" value="KAG6507433.1"/>
    <property type="molecule type" value="Genomic_DNA"/>
</dbReference>
<dbReference type="Proteomes" id="UP000734854">
    <property type="component" value="Unassembled WGS sequence"/>
</dbReference>
<feature type="region of interest" description="SAW" evidence="3">
    <location>
        <begin position="517"/>
        <end position="593"/>
    </location>
</feature>
<dbReference type="Pfam" id="PF03514">
    <property type="entry name" value="GRAS"/>
    <property type="match status" value="1"/>
</dbReference>
<comment type="caution">
    <text evidence="3">Lacks conserved residue(s) required for the propagation of feature annotation.</text>
</comment>
<evidence type="ECO:0000313" key="4">
    <source>
        <dbReference type="EMBL" id="KAG6507433.1"/>
    </source>
</evidence>
<comment type="similarity">
    <text evidence="3">Belongs to the GRAS family.</text>
</comment>
<comment type="caution">
    <text evidence="4">The sequence shown here is derived from an EMBL/GenBank/DDBJ whole genome shotgun (WGS) entry which is preliminary data.</text>
</comment>
<feature type="short sequence motif" description="VHIID" evidence="3">
    <location>
        <begin position="307"/>
        <end position="311"/>
    </location>
</feature>
<feature type="region of interest" description="VHIID" evidence="3">
    <location>
        <begin position="276"/>
        <end position="341"/>
    </location>
</feature>
<sequence>MLSSSRNEPSALPTSVPFIQIDFRELTSIHDLDLVALDLVALHEIKLVIVYEIHKQCNALLSLTSSRMEVEWSKKKKSALCLRVAPKRPRRRSSIPVVVATPTVLLSLSSSSRLAGKTPATARATNGGRLRPSHFAVGGRQKMASLLRNVAAQDDGSSLVTSSPFKTLSMMSLPPPSLSPSLSFSPWLCELKSDERGLCLIHYLLNCANHVAAGSLDRANAYLEQIALLADRNGDAMQRIASHFSEALARRALRLWPGIYHSLDSAFPVAEFVSARRNFLDLCPFLRVAYVVSNQAIMEAMEGEKVVHIVDLSVADPTQWLSLLQGLRRRPEGPPHLKITGVHEHRDLLNHTAACLSKEAERLDIPFQFNSVVTKLENLDVEILRIKTGEALAINSVLQLHTLLAADMPKVAGGQQLTLGEFLDKDHIPSRDSAMPSPATRVESVLAALQGLSPMLMVVTEQEADHNGSSLGERFVEALFYYAALFDCLDSTAARASVERLRVEKVLLGEEIKNIIACDGWERKERHEKVERWARRLHAAGFRAAPLSHYSLLQGRRLLPDLGHCEGYNVREEKGCLMMCWQDRPLFSVSSWKCNKQPFH</sequence>
<proteinExistence type="inferred from homology"/>
<dbReference type="InterPro" id="IPR005202">
    <property type="entry name" value="TF_GRAS"/>
</dbReference>
<name>A0A8J5GW40_ZINOF</name>
<feature type="short sequence motif" description="LXXLL motif" evidence="3">
    <location>
        <begin position="400"/>
        <end position="404"/>
    </location>
</feature>
<reference evidence="4 5" key="1">
    <citation type="submission" date="2020-08" db="EMBL/GenBank/DDBJ databases">
        <title>Plant Genome Project.</title>
        <authorList>
            <person name="Zhang R.-G."/>
        </authorList>
    </citation>
    <scope>NUCLEOTIDE SEQUENCE [LARGE SCALE GENOMIC DNA]</scope>
    <source>
        <tissue evidence="4">Rhizome</tissue>
    </source>
</reference>
<evidence type="ECO:0000256" key="3">
    <source>
        <dbReference type="PROSITE-ProRule" id="PRU01191"/>
    </source>
</evidence>
<keyword evidence="5" id="KW-1185">Reference proteome</keyword>
<dbReference type="AlphaFoldDB" id="A0A8J5GW40"/>
<keyword evidence="2" id="KW-0804">Transcription</keyword>
<evidence type="ECO:0000256" key="1">
    <source>
        <dbReference type="ARBA" id="ARBA00023015"/>
    </source>
</evidence>
<dbReference type="PROSITE" id="PS50985">
    <property type="entry name" value="GRAS"/>
    <property type="match status" value="1"/>
</dbReference>
<evidence type="ECO:0008006" key="6">
    <source>
        <dbReference type="Google" id="ProtNLM"/>
    </source>
</evidence>
<organism evidence="4 5">
    <name type="scientific">Zingiber officinale</name>
    <name type="common">Ginger</name>
    <name type="synonym">Amomum zingiber</name>
    <dbReference type="NCBI Taxonomy" id="94328"/>
    <lineage>
        <taxon>Eukaryota</taxon>
        <taxon>Viridiplantae</taxon>
        <taxon>Streptophyta</taxon>
        <taxon>Embryophyta</taxon>
        <taxon>Tracheophyta</taxon>
        <taxon>Spermatophyta</taxon>
        <taxon>Magnoliopsida</taxon>
        <taxon>Liliopsida</taxon>
        <taxon>Zingiberales</taxon>
        <taxon>Zingiberaceae</taxon>
        <taxon>Zingiber</taxon>
    </lineage>
</organism>
<protein>
    <recommendedName>
        <fullName evidence="6">Scarecrow-like protein 3</fullName>
    </recommendedName>
</protein>
<evidence type="ECO:0000256" key="2">
    <source>
        <dbReference type="ARBA" id="ARBA00023163"/>
    </source>
</evidence>
<keyword evidence="1" id="KW-0805">Transcription regulation</keyword>
<evidence type="ECO:0000313" key="5">
    <source>
        <dbReference type="Proteomes" id="UP000734854"/>
    </source>
</evidence>